<feature type="transmembrane region" description="Helical" evidence="7">
    <location>
        <begin position="503"/>
        <end position="523"/>
    </location>
</feature>
<dbReference type="Proteomes" id="UP001386955">
    <property type="component" value="Unassembled WGS sequence"/>
</dbReference>
<dbReference type="GO" id="GO:0016567">
    <property type="term" value="P:protein ubiquitination"/>
    <property type="evidence" value="ECO:0007669"/>
    <property type="project" value="TreeGrafter"/>
</dbReference>
<keyword evidence="4 7" id="KW-1133">Transmembrane helix</keyword>
<feature type="transmembrane region" description="Helical" evidence="7">
    <location>
        <begin position="188"/>
        <end position="207"/>
    </location>
</feature>
<feature type="transmembrane region" description="Helical" evidence="7">
    <location>
        <begin position="26"/>
        <end position="43"/>
    </location>
</feature>
<name>A0AAN9SKJ4_PSOTE</name>
<dbReference type="InterPro" id="IPR002781">
    <property type="entry name" value="TM_pro_TauE-like"/>
</dbReference>
<accession>A0AAN9SKJ4</accession>
<dbReference type="EMBL" id="JAYMYS010000003">
    <property type="protein sequence ID" value="KAK7399725.1"/>
    <property type="molecule type" value="Genomic_DNA"/>
</dbReference>
<evidence type="ECO:0000313" key="9">
    <source>
        <dbReference type="Proteomes" id="UP001386955"/>
    </source>
</evidence>
<feature type="transmembrane region" description="Helical" evidence="7">
    <location>
        <begin position="126"/>
        <end position="147"/>
    </location>
</feature>
<feature type="transmembrane region" description="Helical" evidence="7">
    <location>
        <begin position="442"/>
        <end position="464"/>
    </location>
</feature>
<keyword evidence="3 7" id="KW-0812">Transmembrane</keyword>
<sequence>MLKTALYLNSSTAMAVHGSKRWSVKWVAERAVITFLLLVSVYVSSSHQNTDQKTISASNETKGVDTNHHAKVFYQHTWPEMKFGWKIIVGSIIGFLGSAFGTVGGVGGGGIFVPMLTLIVGFDARSATAISKCMITGGAGATVFYNLKQRHPTLDMPVIDYDLALLFQPMLMLGISIGVAFNVIFPEWMLTALLIVVFIGLSVNAFFKGVQTWKKETIIKKEARQNVQLNDIGRSGNAAHPQTEETVNESQTNTNQSRKKVSVIENVYWKELGILVSVWILILALQIGKNYTTNCSALYWVLNLLQVPITVGTTLYEAVLLYKGKRVIASKGEQQTNWQVRKLILYCTCGIVAGIIGGLLGLGGGFILGPLFIGLGIPPQVSSATSTFAMTFSASMSVVEYYLLKRFPIPYALYFVAVATAAALVGQHLVRKVIAILGRTSLIIFILAFTVLVSGISLGGVGIANLIKRIEKKEYMWFDNLCSYSKTALYLMAVHAITRKWDVKWVAAKALIAFLLLVSVSAATDNKITSPSNGTTGVDDHAKVFYKHHWPSMKVGWRIIVGSIVGFLGSAFGTVGGVGGGGIFVPMLTLIIGFDQKSATAISKCMITGGATATVFYNLRQRHPTLDLPVIDYDLALLFQPMLMLGISIGVAFNVIFPDWMLTVLLIIFFVGISVKSFFKGADTWKKETIMKKEAKKNSRIDDVGSLEDATHYIQTGELAKDDTNQSRKKVSINENIHWKELGLLFAVWVMILALEIGKKHTTTCSRLYWLSNLLQVPVAVGMSSYEAVRLYKGKRIIASKGDQQTHWCVLQLVLFCGCGTLAGMIAGLLGLGGGFILGPLFLGLGIPPQVASATSTLVMAFSASMAVVEYYLLKRFPVPYALYLVAIATGAALVGQHLVRKAIAILGRASIIIFILTLTLCVSAVLLGGVGVASMIQKIEKNEYMGFGDLCTYRARK</sequence>
<keyword evidence="5 7" id="KW-0472">Membrane</keyword>
<dbReference type="PANTHER" id="PTHR14255:SF48">
    <property type="entry name" value="SULFITE EXPORTER TAUE_SAFE FAMILY PROTEIN 3-LIKE"/>
    <property type="match status" value="1"/>
</dbReference>
<evidence type="ECO:0000256" key="4">
    <source>
        <dbReference type="ARBA" id="ARBA00022989"/>
    </source>
</evidence>
<feature type="transmembrane region" description="Helical" evidence="7">
    <location>
        <begin position="851"/>
        <end position="874"/>
    </location>
</feature>
<feature type="compositionally biased region" description="Polar residues" evidence="6">
    <location>
        <begin position="244"/>
        <end position="254"/>
    </location>
</feature>
<organism evidence="8 9">
    <name type="scientific">Psophocarpus tetragonolobus</name>
    <name type="common">Winged bean</name>
    <name type="synonym">Dolichos tetragonolobus</name>
    <dbReference type="NCBI Taxonomy" id="3891"/>
    <lineage>
        <taxon>Eukaryota</taxon>
        <taxon>Viridiplantae</taxon>
        <taxon>Streptophyta</taxon>
        <taxon>Embryophyta</taxon>
        <taxon>Tracheophyta</taxon>
        <taxon>Spermatophyta</taxon>
        <taxon>Magnoliopsida</taxon>
        <taxon>eudicotyledons</taxon>
        <taxon>Gunneridae</taxon>
        <taxon>Pentapetalae</taxon>
        <taxon>rosids</taxon>
        <taxon>fabids</taxon>
        <taxon>Fabales</taxon>
        <taxon>Fabaceae</taxon>
        <taxon>Papilionoideae</taxon>
        <taxon>50 kb inversion clade</taxon>
        <taxon>NPAAA clade</taxon>
        <taxon>indigoferoid/millettioid clade</taxon>
        <taxon>Phaseoleae</taxon>
        <taxon>Psophocarpus</taxon>
    </lineage>
</organism>
<feature type="transmembrane region" description="Helical" evidence="7">
    <location>
        <begin position="660"/>
        <end position="679"/>
    </location>
</feature>
<evidence type="ECO:0000256" key="3">
    <source>
        <dbReference type="ARBA" id="ARBA00022692"/>
    </source>
</evidence>
<feature type="transmembrane region" description="Helical" evidence="7">
    <location>
        <begin position="737"/>
        <end position="757"/>
    </location>
</feature>
<feature type="transmembrane region" description="Helical" evidence="7">
    <location>
        <begin position="411"/>
        <end position="430"/>
    </location>
</feature>
<reference evidence="8 9" key="1">
    <citation type="submission" date="2024-01" db="EMBL/GenBank/DDBJ databases">
        <title>The genomes of 5 underutilized Papilionoideae crops provide insights into root nodulation and disease resistanc.</title>
        <authorList>
            <person name="Jiang F."/>
        </authorList>
    </citation>
    <scope>NUCLEOTIDE SEQUENCE [LARGE SCALE GENOMIC DNA]</scope>
    <source>
        <strain evidence="8">DUOXIRENSHENG_FW03</strain>
        <tissue evidence="8">Leaves</tissue>
    </source>
</reference>
<feature type="transmembrane region" description="Helical" evidence="7">
    <location>
        <begin position="343"/>
        <end position="373"/>
    </location>
</feature>
<feature type="transmembrane region" description="Helical" evidence="7">
    <location>
        <begin position="385"/>
        <end position="404"/>
    </location>
</feature>
<evidence type="ECO:0000313" key="8">
    <source>
        <dbReference type="EMBL" id="KAK7399725.1"/>
    </source>
</evidence>
<evidence type="ECO:0000256" key="7">
    <source>
        <dbReference type="SAM" id="Phobius"/>
    </source>
</evidence>
<feature type="region of interest" description="Disordered" evidence="6">
    <location>
        <begin position="234"/>
        <end position="254"/>
    </location>
</feature>
<evidence type="ECO:0000256" key="6">
    <source>
        <dbReference type="SAM" id="MobiDB-lite"/>
    </source>
</evidence>
<feature type="transmembrane region" description="Helical" evidence="7">
    <location>
        <begin position="769"/>
        <end position="789"/>
    </location>
</feature>
<protein>
    <recommendedName>
        <fullName evidence="10">Sulfite exporter TauE/SafE family protein</fullName>
    </recommendedName>
</protein>
<evidence type="ECO:0000256" key="1">
    <source>
        <dbReference type="ARBA" id="ARBA00004141"/>
    </source>
</evidence>
<comment type="similarity">
    <text evidence="2">Belongs to the 4-toluene sulfonate uptake permease (TSUP) (TC 2.A.102) family.</text>
</comment>
<dbReference type="GO" id="GO:0031464">
    <property type="term" value="C:Cul4A-RING E3 ubiquitin ligase complex"/>
    <property type="evidence" value="ECO:0007669"/>
    <property type="project" value="TreeGrafter"/>
</dbReference>
<keyword evidence="9" id="KW-1185">Reference proteome</keyword>
<feature type="transmembrane region" description="Helical" evidence="7">
    <location>
        <begin position="87"/>
        <end position="120"/>
    </location>
</feature>
<evidence type="ECO:0008006" key="10">
    <source>
        <dbReference type="Google" id="ProtNLM"/>
    </source>
</evidence>
<gene>
    <name evidence="8" type="ORF">VNO78_10914</name>
</gene>
<feature type="transmembrane region" description="Helical" evidence="7">
    <location>
        <begin position="159"/>
        <end position="182"/>
    </location>
</feature>
<evidence type="ECO:0000256" key="2">
    <source>
        <dbReference type="ARBA" id="ARBA00009142"/>
    </source>
</evidence>
<feature type="transmembrane region" description="Helical" evidence="7">
    <location>
        <begin position="559"/>
        <end position="592"/>
    </location>
</feature>
<dbReference type="GO" id="GO:0016020">
    <property type="term" value="C:membrane"/>
    <property type="evidence" value="ECO:0007669"/>
    <property type="project" value="UniProtKB-SubCell"/>
</dbReference>
<feature type="transmembrane region" description="Helical" evidence="7">
    <location>
        <begin position="881"/>
        <end position="900"/>
    </location>
</feature>
<comment type="caution">
    <text evidence="8">The sequence shown here is derived from an EMBL/GenBank/DDBJ whole genome shotgun (WGS) entry which is preliminary data.</text>
</comment>
<dbReference type="Pfam" id="PF01925">
    <property type="entry name" value="TauE"/>
    <property type="match status" value="4"/>
</dbReference>
<comment type="subcellular location">
    <subcellularLocation>
        <location evidence="1">Membrane</location>
        <topology evidence="1">Multi-pass membrane protein</topology>
    </subcellularLocation>
</comment>
<feature type="transmembrane region" description="Helical" evidence="7">
    <location>
        <begin position="810"/>
        <end position="839"/>
    </location>
</feature>
<feature type="transmembrane region" description="Helical" evidence="7">
    <location>
        <begin position="267"/>
        <end position="287"/>
    </location>
</feature>
<feature type="transmembrane region" description="Helical" evidence="7">
    <location>
        <begin position="631"/>
        <end position="654"/>
    </location>
</feature>
<evidence type="ECO:0000256" key="5">
    <source>
        <dbReference type="ARBA" id="ARBA00023136"/>
    </source>
</evidence>
<feature type="transmembrane region" description="Helical" evidence="7">
    <location>
        <begin position="912"/>
        <end position="937"/>
    </location>
</feature>
<proteinExistence type="inferred from homology"/>
<feature type="transmembrane region" description="Helical" evidence="7">
    <location>
        <begin position="299"/>
        <end position="322"/>
    </location>
</feature>
<dbReference type="AlphaFoldDB" id="A0AAN9SKJ4"/>
<dbReference type="PANTHER" id="PTHR14255">
    <property type="entry name" value="CEREBLON"/>
    <property type="match status" value="1"/>
</dbReference>